<dbReference type="PANTHER" id="PTHR46223:SF3">
    <property type="entry name" value="HISTONE-LYSINE N-METHYLTRANSFERASE SET-23"/>
    <property type="match status" value="1"/>
</dbReference>
<dbReference type="PANTHER" id="PTHR46223">
    <property type="entry name" value="HISTONE-LYSINE N-METHYLTRANSFERASE SUV39H"/>
    <property type="match status" value="1"/>
</dbReference>
<feature type="compositionally biased region" description="Low complexity" evidence="8">
    <location>
        <begin position="28"/>
        <end position="37"/>
    </location>
</feature>
<dbReference type="InterPro" id="IPR001214">
    <property type="entry name" value="SET_dom"/>
</dbReference>
<dbReference type="InterPro" id="IPR003616">
    <property type="entry name" value="Post-SET_dom"/>
</dbReference>
<feature type="region of interest" description="Disordered" evidence="8">
    <location>
        <begin position="387"/>
        <end position="406"/>
    </location>
</feature>
<dbReference type="PROSITE" id="PS50280">
    <property type="entry name" value="SET"/>
    <property type="match status" value="1"/>
</dbReference>
<evidence type="ECO:0000259" key="10">
    <source>
        <dbReference type="PROSITE" id="PS50867"/>
    </source>
</evidence>
<dbReference type="Proteomes" id="UP000807306">
    <property type="component" value="Unassembled WGS sequence"/>
</dbReference>
<dbReference type="GO" id="GO:0008270">
    <property type="term" value="F:zinc ion binding"/>
    <property type="evidence" value="ECO:0007669"/>
    <property type="project" value="InterPro"/>
</dbReference>
<dbReference type="GO" id="GO:0032259">
    <property type="term" value="P:methylation"/>
    <property type="evidence" value="ECO:0007669"/>
    <property type="project" value="UniProtKB-KW"/>
</dbReference>
<dbReference type="GO" id="GO:0005634">
    <property type="term" value="C:nucleus"/>
    <property type="evidence" value="ECO:0007669"/>
    <property type="project" value="InterPro"/>
</dbReference>
<feature type="compositionally biased region" description="Low complexity" evidence="8">
    <location>
        <begin position="10"/>
        <end position="20"/>
    </location>
</feature>
<sequence>MSPGSEENESTASGPSTSTRSSRRSSRLSKISSGTGSPPSDGNLFEHDDAAQKSPQSSRETSPEVFAGTPFTTATLGGFPAFQFATYRKNPKSYPKVYHSSDLQTSLHDQMNSLRGPIAAHPDLRDVYEATILQNTADDEPNAPPIAIRNDIDDEPTPPWNFYYTNKMWHGEGVPDPDIKNLKGCECKGKCNSKSKKCACAVKNQQVQDGAPNGYDPNGMLLSAGPVFECNSMCGCDEDCYNRVVQQGRKYDIAIQKTRHKGWGIFNGKTHIPKFRFIGIYSGEILTDKEAHKRGLYYNAAGITYLFDIDFYWVKERRKPHESVYVVDAFHAGNFTRFLNHSCDPNCRLYPIFTNEGSDQKPLLAVFSIKDIQPREEICFNYQGNYPGDEDDGLENPAEEEEKEKNNADDVIYKKCQCGAANCTGTISFDLSRLSITERLFRCQDL</sequence>
<dbReference type="Gene3D" id="2.170.270.10">
    <property type="entry name" value="SET domain"/>
    <property type="match status" value="1"/>
</dbReference>
<reference evidence="12" key="1">
    <citation type="submission" date="2020-11" db="EMBL/GenBank/DDBJ databases">
        <authorList>
            <consortium name="DOE Joint Genome Institute"/>
            <person name="Ahrendt S."/>
            <person name="Riley R."/>
            <person name="Andreopoulos W."/>
            <person name="Labutti K."/>
            <person name="Pangilinan J."/>
            <person name="Ruiz-Duenas F.J."/>
            <person name="Barrasa J.M."/>
            <person name="Sanchez-Garcia M."/>
            <person name="Camarero S."/>
            <person name="Miyauchi S."/>
            <person name="Serrano A."/>
            <person name="Linde D."/>
            <person name="Babiker R."/>
            <person name="Drula E."/>
            <person name="Ayuso-Fernandez I."/>
            <person name="Pacheco R."/>
            <person name="Padilla G."/>
            <person name="Ferreira P."/>
            <person name="Barriuso J."/>
            <person name="Kellner H."/>
            <person name="Castanera R."/>
            <person name="Alfaro M."/>
            <person name="Ramirez L."/>
            <person name="Pisabarro A.G."/>
            <person name="Kuo A."/>
            <person name="Tritt A."/>
            <person name="Lipzen A."/>
            <person name="He G."/>
            <person name="Yan M."/>
            <person name="Ng V."/>
            <person name="Cullen D."/>
            <person name="Martin F."/>
            <person name="Rosso M.-N."/>
            <person name="Henrissat B."/>
            <person name="Hibbett D."/>
            <person name="Martinez A.T."/>
            <person name="Grigoriev I.V."/>
        </authorList>
    </citation>
    <scope>NUCLEOTIDE SEQUENCE</scope>
    <source>
        <strain evidence="12">CBS 506.95</strain>
    </source>
</reference>
<evidence type="ECO:0000313" key="12">
    <source>
        <dbReference type="EMBL" id="KAF9531381.1"/>
    </source>
</evidence>
<evidence type="ECO:0000313" key="13">
    <source>
        <dbReference type="Proteomes" id="UP000807306"/>
    </source>
</evidence>
<dbReference type="GO" id="GO:0005694">
    <property type="term" value="C:chromosome"/>
    <property type="evidence" value="ECO:0007669"/>
    <property type="project" value="UniProtKB-SubCell"/>
</dbReference>
<keyword evidence="4" id="KW-0808">Transferase</keyword>
<gene>
    <name evidence="12" type="ORF">CPB83DRAFT_761575</name>
</gene>
<dbReference type="SUPFAM" id="SSF82199">
    <property type="entry name" value="SET domain"/>
    <property type="match status" value="1"/>
</dbReference>
<dbReference type="GO" id="GO:0042054">
    <property type="term" value="F:histone methyltransferase activity"/>
    <property type="evidence" value="ECO:0007669"/>
    <property type="project" value="InterPro"/>
</dbReference>
<proteinExistence type="predicted"/>
<comment type="caution">
    <text evidence="12">The sequence shown here is derived from an EMBL/GenBank/DDBJ whole genome shotgun (WGS) entry which is preliminary data.</text>
</comment>
<dbReference type="OrthoDB" id="308383at2759"/>
<dbReference type="AlphaFoldDB" id="A0A9P6ELL5"/>
<evidence type="ECO:0000256" key="4">
    <source>
        <dbReference type="ARBA" id="ARBA00022679"/>
    </source>
</evidence>
<accession>A0A9P6ELL5</accession>
<evidence type="ECO:0000256" key="1">
    <source>
        <dbReference type="ARBA" id="ARBA00004286"/>
    </source>
</evidence>
<evidence type="ECO:0000256" key="8">
    <source>
        <dbReference type="SAM" id="MobiDB-lite"/>
    </source>
</evidence>
<feature type="domain" description="Post-SET" evidence="11">
    <location>
        <begin position="412"/>
        <end position="428"/>
    </location>
</feature>
<evidence type="ECO:0000256" key="3">
    <source>
        <dbReference type="ARBA" id="ARBA00022603"/>
    </source>
</evidence>
<feature type="region of interest" description="Disordered" evidence="8">
    <location>
        <begin position="1"/>
        <end position="69"/>
    </location>
</feature>
<evidence type="ECO:0008006" key="14">
    <source>
        <dbReference type="Google" id="ProtNLM"/>
    </source>
</evidence>
<name>A0A9P6ELL5_9AGAR</name>
<dbReference type="PROSITE" id="PS50868">
    <property type="entry name" value="POST_SET"/>
    <property type="match status" value="1"/>
</dbReference>
<dbReference type="SMART" id="SM00468">
    <property type="entry name" value="PreSET"/>
    <property type="match status" value="1"/>
</dbReference>
<feature type="domain" description="SET" evidence="9">
    <location>
        <begin position="251"/>
        <end position="383"/>
    </location>
</feature>
<keyword evidence="2" id="KW-0158">Chromosome</keyword>
<evidence type="ECO:0000256" key="6">
    <source>
        <dbReference type="ARBA" id="ARBA00022723"/>
    </source>
</evidence>
<keyword evidence="6" id="KW-0479">Metal-binding</keyword>
<evidence type="ECO:0000256" key="2">
    <source>
        <dbReference type="ARBA" id="ARBA00022454"/>
    </source>
</evidence>
<feature type="compositionally biased region" description="Acidic residues" evidence="8">
    <location>
        <begin position="388"/>
        <end position="402"/>
    </location>
</feature>
<organism evidence="12 13">
    <name type="scientific">Crepidotus variabilis</name>
    <dbReference type="NCBI Taxonomy" id="179855"/>
    <lineage>
        <taxon>Eukaryota</taxon>
        <taxon>Fungi</taxon>
        <taxon>Dikarya</taxon>
        <taxon>Basidiomycota</taxon>
        <taxon>Agaricomycotina</taxon>
        <taxon>Agaricomycetes</taxon>
        <taxon>Agaricomycetidae</taxon>
        <taxon>Agaricales</taxon>
        <taxon>Agaricineae</taxon>
        <taxon>Crepidotaceae</taxon>
        <taxon>Crepidotus</taxon>
    </lineage>
</organism>
<protein>
    <recommendedName>
        <fullName evidence="14">Histone-lysine N-methyltransferase</fullName>
    </recommendedName>
</protein>
<evidence type="ECO:0000256" key="7">
    <source>
        <dbReference type="ARBA" id="ARBA00022833"/>
    </source>
</evidence>
<dbReference type="InterPro" id="IPR007728">
    <property type="entry name" value="Pre-SET_dom"/>
</dbReference>
<keyword evidence="5" id="KW-0949">S-adenosyl-L-methionine</keyword>
<dbReference type="InterPro" id="IPR046341">
    <property type="entry name" value="SET_dom_sf"/>
</dbReference>
<evidence type="ECO:0000259" key="9">
    <source>
        <dbReference type="PROSITE" id="PS50280"/>
    </source>
</evidence>
<dbReference type="InterPro" id="IPR050973">
    <property type="entry name" value="H3K9_Histone-Lys_N-MTase"/>
</dbReference>
<comment type="subcellular location">
    <subcellularLocation>
        <location evidence="1">Chromosome</location>
    </subcellularLocation>
</comment>
<dbReference type="EMBL" id="MU157835">
    <property type="protein sequence ID" value="KAF9531381.1"/>
    <property type="molecule type" value="Genomic_DNA"/>
</dbReference>
<dbReference type="SMART" id="SM00317">
    <property type="entry name" value="SET"/>
    <property type="match status" value="1"/>
</dbReference>
<keyword evidence="3" id="KW-0489">Methyltransferase</keyword>
<keyword evidence="13" id="KW-1185">Reference proteome</keyword>
<evidence type="ECO:0000256" key="5">
    <source>
        <dbReference type="ARBA" id="ARBA00022691"/>
    </source>
</evidence>
<keyword evidence="7" id="KW-0862">Zinc</keyword>
<evidence type="ECO:0000259" key="11">
    <source>
        <dbReference type="PROSITE" id="PS50868"/>
    </source>
</evidence>
<dbReference type="Pfam" id="PF05033">
    <property type="entry name" value="Pre-SET"/>
    <property type="match status" value="1"/>
</dbReference>
<dbReference type="PROSITE" id="PS50867">
    <property type="entry name" value="PRE_SET"/>
    <property type="match status" value="1"/>
</dbReference>
<feature type="domain" description="Pre-SET" evidence="10">
    <location>
        <begin position="183"/>
        <end position="248"/>
    </location>
</feature>
<dbReference type="Pfam" id="PF00856">
    <property type="entry name" value="SET"/>
    <property type="match status" value="1"/>
</dbReference>